<dbReference type="SUPFAM" id="SSF159709">
    <property type="entry name" value="PhnH-like"/>
    <property type="match status" value="1"/>
</dbReference>
<gene>
    <name evidence="1" type="ORF">SAMN05660420_01709</name>
</gene>
<dbReference type="NCBIfam" id="TIGR03292">
    <property type="entry name" value="PhnH_redo"/>
    <property type="match status" value="1"/>
</dbReference>
<reference evidence="1 2" key="1">
    <citation type="submission" date="2016-10" db="EMBL/GenBank/DDBJ databases">
        <authorList>
            <person name="de Groot N.N."/>
        </authorList>
    </citation>
    <scope>NUCLEOTIDE SEQUENCE [LARGE SCALE GENOMIC DNA]</scope>
    <source>
        <strain evidence="1 2">DSM 7343</strain>
    </source>
</reference>
<protein>
    <submittedName>
        <fullName evidence="1">Phosphonate metabolism protein (PhnH)</fullName>
    </submittedName>
</protein>
<evidence type="ECO:0000313" key="1">
    <source>
        <dbReference type="EMBL" id="SEA28145.1"/>
    </source>
</evidence>
<dbReference type="GO" id="GO:0019634">
    <property type="term" value="P:organic phosphonate metabolic process"/>
    <property type="evidence" value="ECO:0007669"/>
    <property type="project" value="InterPro"/>
</dbReference>
<dbReference type="AlphaFoldDB" id="A0A1H3ZWW0"/>
<dbReference type="InterPro" id="IPR038058">
    <property type="entry name" value="PhnH-like_sp"/>
</dbReference>
<proteinExistence type="predicted"/>
<dbReference type="Gene3D" id="3.40.50.11310">
    <property type="entry name" value="Bacterial phosphonate metabolism protein PhnH"/>
    <property type="match status" value="1"/>
</dbReference>
<keyword evidence="2" id="KW-1185">Reference proteome</keyword>
<organism evidence="1 2">
    <name type="scientific">Desulfuromusa kysingii</name>
    <dbReference type="NCBI Taxonomy" id="37625"/>
    <lineage>
        <taxon>Bacteria</taxon>
        <taxon>Pseudomonadati</taxon>
        <taxon>Thermodesulfobacteriota</taxon>
        <taxon>Desulfuromonadia</taxon>
        <taxon>Desulfuromonadales</taxon>
        <taxon>Geopsychrobacteraceae</taxon>
        <taxon>Desulfuromusa</taxon>
    </lineage>
</organism>
<dbReference type="Pfam" id="PF05845">
    <property type="entry name" value="PhnH"/>
    <property type="match status" value="1"/>
</dbReference>
<dbReference type="STRING" id="37625.SAMN05660420_01709"/>
<evidence type="ECO:0000313" key="2">
    <source>
        <dbReference type="Proteomes" id="UP000199409"/>
    </source>
</evidence>
<accession>A0A1H3ZWW0</accession>
<dbReference type="EMBL" id="FNQN01000004">
    <property type="protein sequence ID" value="SEA28145.1"/>
    <property type="molecule type" value="Genomic_DNA"/>
</dbReference>
<name>A0A1H3ZWW0_9BACT</name>
<sequence length="191" mass="20755">MESSPQHCLDNHACFRQLIQAMSRPGKIYQMPDAVGTTFVTSLLRLLDAIVDQQSSCHLINNNPELEDKIATKTGAQFTDPQAADFLLALSGSSQGKITVAKRGQPELPNAGATILFGVERLTAGTEKTGTKLTGPGIKDVVYPQIEGWDDADLKQLQTINVVFPLGIDSIFLDQNSRLMCIPRSTRIGDN</sequence>
<dbReference type="RefSeq" id="WP_092346773.1">
    <property type="nucleotide sequence ID" value="NZ_FNQN01000004.1"/>
</dbReference>
<dbReference type="InterPro" id="IPR008772">
    <property type="entry name" value="Phosphonate_metab_PhnH"/>
</dbReference>
<dbReference type="Proteomes" id="UP000199409">
    <property type="component" value="Unassembled WGS sequence"/>
</dbReference>
<dbReference type="OrthoDB" id="9814509at2"/>